<feature type="region of interest" description="Disordered" evidence="6">
    <location>
        <begin position="168"/>
        <end position="229"/>
    </location>
</feature>
<sequence>MTTANKSDSMQYNKPSVINKTTVGDSQTMTRMHPSMKRPRAPIACYRCHHKKVRCDGIHPNCTRCLSTGILCAYPSSRRSRNTQPTNVDPFINNLSQLEAKIRRIETDLESQRNLVRSICGESNEVDKTSASTLTSRIIKTEKDLQESRSIVAQLRLRGEQRAARGRRAAAAAAAGSVSTSSGHDKNASSCSGRNNKMDHNAVSSTGRTKSSPILSKKKSNQATSNATMPVMTNNFNDSSSFYLASSSPSSSVDFMSPSSNYYFPSYTNDICVPYSNNSFQDWSLLNNLPRTLDSNNNTTNGFVDPMIIAAAENSITPLLSVYVDDPSMMTARARALSHLPPSPEQSRENSILVPGLQPSLSSTSTSSSNSSFGLVNESNNALYDDSYTQFMSNNEIMMMDQMTAAAAAAAIASNTNTNTTTTNTATTTTTATTATTTAK</sequence>
<evidence type="ECO:0000313" key="9">
    <source>
        <dbReference type="Proteomes" id="UP000252139"/>
    </source>
</evidence>
<comment type="caution">
    <text evidence="8">The sequence shown here is derived from an EMBL/GenBank/DDBJ whole genome shotgun (WGS) entry which is preliminary data.</text>
</comment>
<dbReference type="Gene3D" id="4.10.240.10">
    <property type="entry name" value="Zn(2)-C6 fungal-type DNA-binding domain"/>
    <property type="match status" value="1"/>
</dbReference>
<dbReference type="InterPro" id="IPR036864">
    <property type="entry name" value="Zn2-C6_fun-type_DNA-bd_sf"/>
</dbReference>
<gene>
    <name evidence="8" type="ORF">CU097_011570</name>
</gene>
<keyword evidence="4" id="KW-0804">Transcription</keyword>
<dbReference type="OrthoDB" id="39175at2759"/>
<proteinExistence type="predicted"/>
<evidence type="ECO:0000256" key="4">
    <source>
        <dbReference type="ARBA" id="ARBA00023163"/>
    </source>
</evidence>
<evidence type="ECO:0000256" key="6">
    <source>
        <dbReference type="SAM" id="MobiDB-lite"/>
    </source>
</evidence>
<dbReference type="PANTHER" id="PTHR47338:SF5">
    <property type="entry name" value="ZN(II)2CYS6 TRANSCRIPTION FACTOR (EUROFUNG)"/>
    <property type="match status" value="1"/>
</dbReference>
<protein>
    <recommendedName>
        <fullName evidence="7">Zn(2)-C6 fungal-type domain-containing protein</fullName>
    </recommendedName>
</protein>
<keyword evidence="5" id="KW-0539">Nucleus</keyword>
<feature type="compositionally biased region" description="Polar residues" evidence="6">
    <location>
        <begin position="177"/>
        <end position="195"/>
    </location>
</feature>
<feature type="domain" description="Zn(2)-C6 fungal-type" evidence="7">
    <location>
        <begin position="44"/>
        <end position="74"/>
    </location>
</feature>
<dbReference type="PROSITE" id="PS00463">
    <property type="entry name" value="ZN2_CY6_FUNGAL_1"/>
    <property type="match status" value="1"/>
</dbReference>
<keyword evidence="3" id="KW-0805">Transcription regulation</keyword>
<dbReference type="AlphaFoldDB" id="A0A367JVI9"/>
<evidence type="ECO:0000256" key="5">
    <source>
        <dbReference type="ARBA" id="ARBA00023242"/>
    </source>
</evidence>
<dbReference type="PROSITE" id="PS50048">
    <property type="entry name" value="ZN2_CY6_FUNGAL_2"/>
    <property type="match status" value="1"/>
</dbReference>
<keyword evidence="2" id="KW-0479">Metal-binding</keyword>
<dbReference type="GO" id="GO:0000981">
    <property type="term" value="F:DNA-binding transcription factor activity, RNA polymerase II-specific"/>
    <property type="evidence" value="ECO:0007669"/>
    <property type="project" value="InterPro"/>
</dbReference>
<evidence type="ECO:0000256" key="1">
    <source>
        <dbReference type="ARBA" id="ARBA00004123"/>
    </source>
</evidence>
<dbReference type="InterPro" id="IPR001138">
    <property type="entry name" value="Zn2Cys6_DnaBD"/>
</dbReference>
<dbReference type="STRING" id="86630.A0A367JVI9"/>
<dbReference type="Pfam" id="PF00172">
    <property type="entry name" value="Zn_clus"/>
    <property type="match status" value="1"/>
</dbReference>
<dbReference type="InterPro" id="IPR050815">
    <property type="entry name" value="TF_fung"/>
</dbReference>
<evidence type="ECO:0000256" key="3">
    <source>
        <dbReference type="ARBA" id="ARBA00023015"/>
    </source>
</evidence>
<feature type="region of interest" description="Disordered" evidence="6">
    <location>
        <begin position="337"/>
        <end position="372"/>
    </location>
</feature>
<evidence type="ECO:0000313" key="8">
    <source>
        <dbReference type="EMBL" id="RCH93918.1"/>
    </source>
</evidence>
<name>A0A367JVI9_RHIAZ</name>
<feature type="compositionally biased region" description="Low complexity" evidence="6">
    <location>
        <begin position="360"/>
        <end position="372"/>
    </location>
</feature>
<dbReference type="EMBL" id="PJQL01000640">
    <property type="protein sequence ID" value="RCH93918.1"/>
    <property type="molecule type" value="Genomic_DNA"/>
</dbReference>
<evidence type="ECO:0000259" key="7">
    <source>
        <dbReference type="PROSITE" id="PS50048"/>
    </source>
</evidence>
<dbReference type="CDD" id="cd00067">
    <property type="entry name" value="GAL4"/>
    <property type="match status" value="1"/>
</dbReference>
<dbReference type="GO" id="GO:0005634">
    <property type="term" value="C:nucleus"/>
    <property type="evidence" value="ECO:0007669"/>
    <property type="project" value="UniProtKB-SubCell"/>
</dbReference>
<dbReference type="PANTHER" id="PTHR47338">
    <property type="entry name" value="ZN(II)2CYS6 TRANSCRIPTION FACTOR (EUROFUNG)-RELATED"/>
    <property type="match status" value="1"/>
</dbReference>
<keyword evidence="9" id="KW-1185">Reference proteome</keyword>
<dbReference type="SUPFAM" id="SSF57701">
    <property type="entry name" value="Zn2/Cys6 DNA-binding domain"/>
    <property type="match status" value="1"/>
</dbReference>
<organism evidence="8 9">
    <name type="scientific">Rhizopus azygosporus</name>
    <name type="common">Rhizopus microsporus var. azygosporus</name>
    <dbReference type="NCBI Taxonomy" id="86630"/>
    <lineage>
        <taxon>Eukaryota</taxon>
        <taxon>Fungi</taxon>
        <taxon>Fungi incertae sedis</taxon>
        <taxon>Mucoromycota</taxon>
        <taxon>Mucoromycotina</taxon>
        <taxon>Mucoromycetes</taxon>
        <taxon>Mucorales</taxon>
        <taxon>Mucorineae</taxon>
        <taxon>Rhizopodaceae</taxon>
        <taxon>Rhizopus</taxon>
    </lineage>
</organism>
<evidence type="ECO:0000256" key="2">
    <source>
        <dbReference type="ARBA" id="ARBA00022723"/>
    </source>
</evidence>
<feature type="compositionally biased region" description="Polar residues" evidence="6">
    <location>
        <begin position="202"/>
        <end position="214"/>
    </location>
</feature>
<accession>A0A367JVI9</accession>
<dbReference type="GO" id="GO:0008270">
    <property type="term" value="F:zinc ion binding"/>
    <property type="evidence" value="ECO:0007669"/>
    <property type="project" value="InterPro"/>
</dbReference>
<dbReference type="Proteomes" id="UP000252139">
    <property type="component" value="Unassembled WGS sequence"/>
</dbReference>
<dbReference type="SMART" id="SM00066">
    <property type="entry name" value="GAL4"/>
    <property type="match status" value="1"/>
</dbReference>
<reference evidence="8 9" key="1">
    <citation type="journal article" date="2018" name="G3 (Bethesda)">
        <title>Phylogenetic and Phylogenomic Definition of Rhizopus Species.</title>
        <authorList>
            <person name="Gryganskyi A.P."/>
            <person name="Golan J."/>
            <person name="Dolatabadi S."/>
            <person name="Mondo S."/>
            <person name="Robb S."/>
            <person name="Idnurm A."/>
            <person name="Muszewska A."/>
            <person name="Steczkiewicz K."/>
            <person name="Masonjones S."/>
            <person name="Liao H.L."/>
            <person name="Gajdeczka M.T."/>
            <person name="Anike F."/>
            <person name="Vuek A."/>
            <person name="Anishchenko I.M."/>
            <person name="Voigt K."/>
            <person name="de Hoog G.S."/>
            <person name="Smith M.E."/>
            <person name="Heitman J."/>
            <person name="Vilgalys R."/>
            <person name="Stajich J.E."/>
        </authorList>
    </citation>
    <scope>NUCLEOTIDE SEQUENCE [LARGE SCALE GENOMIC DNA]</scope>
    <source>
        <strain evidence="8 9">CBS 357.93</strain>
    </source>
</reference>
<comment type="subcellular location">
    <subcellularLocation>
        <location evidence="1">Nucleus</location>
    </subcellularLocation>
</comment>